<dbReference type="AlphaFoldDB" id="A0A561SJR9"/>
<dbReference type="PANTHER" id="PTHR43798">
    <property type="entry name" value="MONOACYLGLYCEROL LIPASE"/>
    <property type="match status" value="1"/>
</dbReference>
<dbReference type="Pfam" id="PF00561">
    <property type="entry name" value="Abhydrolase_1"/>
    <property type="match status" value="1"/>
</dbReference>
<feature type="domain" description="AB hydrolase-1" evidence="1">
    <location>
        <begin position="36"/>
        <end position="266"/>
    </location>
</feature>
<name>A0A561SJR9_9PSEU</name>
<dbReference type="GO" id="GO:0016020">
    <property type="term" value="C:membrane"/>
    <property type="evidence" value="ECO:0007669"/>
    <property type="project" value="TreeGrafter"/>
</dbReference>
<organism evidence="2 3">
    <name type="scientific">Pseudonocardia hierapolitana</name>
    <dbReference type="NCBI Taxonomy" id="1128676"/>
    <lineage>
        <taxon>Bacteria</taxon>
        <taxon>Bacillati</taxon>
        <taxon>Actinomycetota</taxon>
        <taxon>Actinomycetes</taxon>
        <taxon>Pseudonocardiales</taxon>
        <taxon>Pseudonocardiaceae</taxon>
        <taxon>Pseudonocardia</taxon>
    </lineage>
</organism>
<dbReference type="GO" id="GO:0016787">
    <property type="term" value="F:hydrolase activity"/>
    <property type="evidence" value="ECO:0007669"/>
    <property type="project" value="UniProtKB-KW"/>
</dbReference>
<dbReference type="EMBL" id="VIWU01000001">
    <property type="protein sequence ID" value="TWF75089.1"/>
    <property type="molecule type" value="Genomic_DNA"/>
</dbReference>
<reference evidence="2 3" key="1">
    <citation type="submission" date="2019-06" db="EMBL/GenBank/DDBJ databases">
        <title>Sequencing the genomes of 1000 actinobacteria strains.</title>
        <authorList>
            <person name="Klenk H.-P."/>
        </authorList>
    </citation>
    <scope>NUCLEOTIDE SEQUENCE [LARGE SCALE GENOMIC DNA]</scope>
    <source>
        <strain evidence="2 3">DSM 45671</strain>
    </source>
</reference>
<evidence type="ECO:0000259" key="1">
    <source>
        <dbReference type="Pfam" id="PF00561"/>
    </source>
</evidence>
<dbReference type="InterPro" id="IPR050266">
    <property type="entry name" value="AB_hydrolase_sf"/>
</dbReference>
<keyword evidence="2" id="KW-0378">Hydrolase</keyword>
<dbReference type="OrthoDB" id="9808398at2"/>
<dbReference type="InterPro" id="IPR029058">
    <property type="entry name" value="AB_hydrolase_fold"/>
</dbReference>
<accession>A0A561SJR9</accession>
<proteinExistence type="predicted"/>
<sequence>MSIWTELSPIAFRVEYVDAAGVPTRTLRAGNPDAEPVVFLHGTSGHLEAFTRNVVAHAEYDVHAIDMLGHGYTGKPDRPYEIADYVRHLVDYFDAVGITRAHIVGESLGGWVGARTATTHPERVQSLQLLCAGGTVANPAVMERIKTSTRDAVTTDDVELTRKRLRLLMADPADATEELVEVRHAIYHTPEFVANVDNLLSLQDMERRTRNLLTPEELGRITQPTLIVWGRENPFGEVPEASAMHENIPGSQLELFERCGHWPQHEQAELYNPISLEFLRTGGWKPTEEAGRVETAAR</sequence>
<dbReference type="SUPFAM" id="SSF53474">
    <property type="entry name" value="alpha/beta-Hydrolases"/>
    <property type="match status" value="1"/>
</dbReference>
<evidence type="ECO:0000313" key="3">
    <source>
        <dbReference type="Proteomes" id="UP000321261"/>
    </source>
</evidence>
<dbReference type="Gene3D" id="3.40.50.1820">
    <property type="entry name" value="alpha/beta hydrolase"/>
    <property type="match status" value="1"/>
</dbReference>
<dbReference type="Proteomes" id="UP000321261">
    <property type="component" value="Unassembled WGS sequence"/>
</dbReference>
<gene>
    <name evidence="2" type="ORF">FHX44_11973</name>
</gene>
<dbReference type="RefSeq" id="WP_147254353.1">
    <property type="nucleotide sequence ID" value="NZ_VIWU01000001.1"/>
</dbReference>
<dbReference type="InterPro" id="IPR000073">
    <property type="entry name" value="AB_hydrolase_1"/>
</dbReference>
<comment type="caution">
    <text evidence="2">The sequence shown here is derived from an EMBL/GenBank/DDBJ whole genome shotgun (WGS) entry which is preliminary data.</text>
</comment>
<keyword evidence="3" id="KW-1185">Reference proteome</keyword>
<dbReference type="PRINTS" id="PR00111">
    <property type="entry name" value="ABHYDROLASE"/>
</dbReference>
<dbReference type="PANTHER" id="PTHR43798:SF33">
    <property type="entry name" value="HYDROLASE, PUTATIVE (AFU_ORTHOLOGUE AFUA_2G14860)-RELATED"/>
    <property type="match status" value="1"/>
</dbReference>
<protein>
    <submittedName>
        <fullName evidence="2">2-hydroxy-6-oxonona-2,4-dienedioate hydrolase</fullName>
    </submittedName>
</protein>
<evidence type="ECO:0000313" key="2">
    <source>
        <dbReference type="EMBL" id="TWF75089.1"/>
    </source>
</evidence>